<evidence type="ECO:0000256" key="1">
    <source>
        <dbReference type="SAM" id="Phobius"/>
    </source>
</evidence>
<name>A0A1H9I0J1_9ACTN</name>
<protein>
    <submittedName>
        <fullName evidence="2">PH domain-containing protein</fullName>
    </submittedName>
</protein>
<evidence type="ECO:0000313" key="3">
    <source>
        <dbReference type="Proteomes" id="UP000198504"/>
    </source>
</evidence>
<dbReference type="Proteomes" id="UP000198504">
    <property type="component" value="Unassembled WGS sequence"/>
</dbReference>
<dbReference type="EMBL" id="FOFA01000005">
    <property type="protein sequence ID" value="SEQ68077.1"/>
    <property type="molecule type" value="Genomic_DNA"/>
</dbReference>
<gene>
    <name evidence="2" type="ORF">SAMN05421756_10525</name>
</gene>
<proteinExistence type="predicted"/>
<dbReference type="OrthoDB" id="5190396at2"/>
<organism evidence="2 3">
    <name type="scientific">Microlunatus flavus</name>
    <dbReference type="NCBI Taxonomy" id="1036181"/>
    <lineage>
        <taxon>Bacteria</taxon>
        <taxon>Bacillati</taxon>
        <taxon>Actinomycetota</taxon>
        <taxon>Actinomycetes</taxon>
        <taxon>Propionibacteriales</taxon>
        <taxon>Propionibacteriaceae</taxon>
        <taxon>Microlunatus</taxon>
    </lineage>
</organism>
<keyword evidence="1" id="KW-1133">Transmembrane helix</keyword>
<dbReference type="STRING" id="1036181.SAMN05421756_10525"/>
<sequence>MTGWRRWLYVLLLVSFLAQAVNRLVDLLVGPPPHYGDGIFFALALLAALAYGWMVVLYLRTRVTLTPEGVEVRSFRTKVIPYTEVERAYRNRFSRGVVSLDLLDATRIALPAPVSGFKDAAPELDEAVALIQARVDGARAAAGEDVAG</sequence>
<keyword evidence="3" id="KW-1185">Reference proteome</keyword>
<evidence type="ECO:0000313" key="2">
    <source>
        <dbReference type="EMBL" id="SEQ68077.1"/>
    </source>
</evidence>
<keyword evidence="1" id="KW-0812">Transmembrane</keyword>
<keyword evidence="1" id="KW-0472">Membrane</keyword>
<feature type="transmembrane region" description="Helical" evidence="1">
    <location>
        <begin position="39"/>
        <end position="59"/>
    </location>
</feature>
<reference evidence="3" key="1">
    <citation type="submission" date="2016-10" db="EMBL/GenBank/DDBJ databases">
        <authorList>
            <person name="Varghese N."/>
            <person name="Submissions S."/>
        </authorList>
    </citation>
    <scope>NUCLEOTIDE SEQUENCE [LARGE SCALE GENOMIC DNA]</scope>
    <source>
        <strain evidence="3">CGMCC 4.6856</strain>
    </source>
</reference>
<dbReference type="AlphaFoldDB" id="A0A1H9I0J1"/>
<accession>A0A1H9I0J1</accession>